<dbReference type="InterPro" id="IPR015797">
    <property type="entry name" value="NUDIX_hydrolase-like_dom_sf"/>
</dbReference>
<keyword evidence="3" id="KW-1185">Reference proteome</keyword>
<organism evidence="2 3">
    <name type="scientific">Streptacidiphilus jiangxiensis</name>
    <dbReference type="NCBI Taxonomy" id="235985"/>
    <lineage>
        <taxon>Bacteria</taxon>
        <taxon>Bacillati</taxon>
        <taxon>Actinomycetota</taxon>
        <taxon>Actinomycetes</taxon>
        <taxon>Kitasatosporales</taxon>
        <taxon>Streptomycetaceae</taxon>
        <taxon>Streptacidiphilus</taxon>
    </lineage>
</organism>
<reference evidence="3" key="1">
    <citation type="submission" date="2016-10" db="EMBL/GenBank/DDBJ databases">
        <authorList>
            <person name="Varghese N."/>
        </authorList>
    </citation>
    <scope>NUCLEOTIDE SEQUENCE [LARGE SCALE GENOMIC DNA]</scope>
    <source>
        <strain evidence="3">DSM 45096 / BCRC 16803 / CGMCC 4.1857 / CIP 109030 / JCM 12277 / KCTC 19219 / NBRC 100920 / 33214</strain>
    </source>
</reference>
<sequence length="188" mass="20891">MHGQRPDISDLGTSALDATDPVDPGSTGTPRDPQRLIDDARRAGITQFQVVAVIRPDTEDRVVLLLDHRHDDIWALPVAWVRPTETVAHTLDWLCDEHLGLAQWRAQCVGTATYESADGSEILQLAFDVAVPPDSPLAWSGRCQWWHVHTEPPTLHRLARPLMRQLHSPEPEPGQEPGQEPEPVVPAE</sequence>
<evidence type="ECO:0000313" key="3">
    <source>
        <dbReference type="Proteomes" id="UP000183015"/>
    </source>
</evidence>
<dbReference type="eggNOG" id="ENOG5030763">
    <property type="taxonomic scope" value="Bacteria"/>
</dbReference>
<gene>
    <name evidence="2" type="ORF">SAMN05414137_106125</name>
</gene>
<evidence type="ECO:0000313" key="2">
    <source>
        <dbReference type="EMBL" id="SEL16199.1"/>
    </source>
</evidence>
<feature type="compositionally biased region" description="Low complexity" evidence="1">
    <location>
        <begin position="175"/>
        <end position="188"/>
    </location>
</feature>
<dbReference type="SUPFAM" id="SSF55811">
    <property type="entry name" value="Nudix"/>
    <property type="match status" value="1"/>
</dbReference>
<dbReference type="EMBL" id="FOAZ01000006">
    <property type="protein sequence ID" value="SEL16199.1"/>
    <property type="molecule type" value="Genomic_DNA"/>
</dbReference>
<protein>
    <recommendedName>
        <fullName evidence="4">NUDIX domain-containing protein</fullName>
    </recommendedName>
</protein>
<evidence type="ECO:0000256" key="1">
    <source>
        <dbReference type="SAM" id="MobiDB-lite"/>
    </source>
</evidence>
<dbReference type="Proteomes" id="UP000183015">
    <property type="component" value="Unassembled WGS sequence"/>
</dbReference>
<evidence type="ECO:0008006" key="4">
    <source>
        <dbReference type="Google" id="ProtNLM"/>
    </source>
</evidence>
<dbReference type="AlphaFoldDB" id="A0A1H7MYR6"/>
<feature type="region of interest" description="Disordered" evidence="1">
    <location>
        <begin position="165"/>
        <end position="188"/>
    </location>
</feature>
<accession>A0A1H7MYR6</accession>
<proteinExistence type="predicted"/>
<feature type="region of interest" description="Disordered" evidence="1">
    <location>
        <begin position="1"/>
        <end position="35"/>
    </location>
</feature>
<name>A0A1H7MYR6_STRJI</name>